<protein>
    <submittedName>
        <fullName evidence="2">Uncharacterized protein</fullName>
    </submittedName>
</protein>
<feature type="compositionally biased region" description="Low complexity" evidence="1">
    <location>
        <begin position="50"/>
        <end position="60"/>
    </location>
</feature>
<feature type="compositionally biased region" description="Low complexity" evidence="1">
    <location>
        <begin position="9"/>
        <end position="24"/>
    </location>
</feature>
<dbReference type="EMBL" id="CP041677">
    <property type="protein sequence ID" value="QDR73580.1"/>
    <property type="molecule type" value="Genomic_DNA"/>
</dbReference>
<evidence type="ECO:0000313" key="2">
    <source>
        <dbReference type="EMBL" id="QDR73580.1"/>
    </source>
</evidence>
<feature type="compositionally biased region" description="Basic and acidic residues" evidence="1">
    <location>
        <begin position="85"/>
        <end position="99"/>
    </location>
</feature>
<geneLocation type="plasmid" evidence="2 3">
    <name>unnamed</name>
</geneLocation>
<proteinExistence type="predicted"/>
<name>A0A517D8A1_LIMRT</name>
<evidence type="ECO:0000313" key="3">
    <source>
        <dbReference type="Proteomes" id="UP000316394"/>
    </source>
</evidence>
<reference evidence="2 3" key="1">
    <citation type="submission" date="2019-07" db="EMBL/GenBank/DDBJ databases">
        <title>Gastrointestinal microbiota of Peromyscus leucopus, the white-footed mouse.</title>
        <authorList>
            <person name="Milovic A."/>
            <person name="Bassam K."/>
            <person name="Barbour A.G."/>
        </authorList>
    </citation>
    <scope>NUCLEOTIDE SEQUENCE [LARGE SCALE GENOMIC DNA]</scope>
    <source>
        <strain evidence="2 3">LL7</strain>
        <plasmid evidence="2 3">unnamed</plasmid>
    </source>
</reference>
<feature type="region of interest" description="Disordered" evidence="1">
    <location>
        <begin position="37"/>
        <end position="99"/>
    </location>
</feature>
<feature type="region of interest" description="Disordered" evidence="1">
    <location>
        <begin position="1"/>
        <end position="25"/>
    </location>
</feature>
<keyword evidence="2" id="KW-0614">Plasmid</keyword>
<organism evidence="2 3">
    <name type="scientific">Limosilactobacillus reuteri</name>
    <name type="common">Lactobacillus reuteri</name>
    <dbReference type="NCBI Taxonomy" id="1598"/>
    <lineage>
        <taxon>Bacteria</taxon>
        <taxon>Bacillati</taxon>
        <taxon>Bacillota</taxon>
        <taxon>Bacilli</taxon>
        <taxon>Lactobacillales</taxon>
        <taxon>Lactobacillaceae</taxon>
        <taxon>Limosilactobacillus</taxon>
    </lineage>
</organism>
<gene>
    <name evidence="2" type="ORF">FOD75_10805</name>
</gene>
<dbReference type="RefSeq" id="WP_144227853.1">
    <property type="nucleotide sequence ID" value="NZ_CP041677.1"/>
</dbReference>
<feature type="compositionally biased region" description="Polar residues" evidence="1">
    <location>
        <begin position="61"/>
        <end position="84"/>
    </location>
</feature>
<sequence>MAHADVNPTATIQTTTTTNQSTSNPWFYVTESEQIKMPTTDSSNGRGVENNSSNTTANTSKDTGSNLLENNINSLPQQNATASNDKTDLKITGEPDMKITGEPDLSTINSINNSQAHSQSATNPYTLEITNSQAIPSTENINTLVNSFHEDSNAPALTTENFIFKTAEVVNNQIIPGNSLGTYTLTISGESSLTDLQKAELLIPQGYQLVTSRYALPEGIMMDPNGHLYAGNTYYCVPS</sequence>
<evidence type="ECO:0000256" key="1">
    <source>
        <dbReference type="SAM" id="MobiDB-lite"/>
    </source>
</evidence>
<dbReference type="Proteomes" id="UP000316394">
    <property type="component" value="Plasmid unnamed"/>
</dbReference>
<dbReference type="AlphaFoldDB" id="A0A517D8A1"/>
<accession>A0A517D8A1</accession>